<dbReference type="Proteomes" id="UP000004671">
    <property type="component" value="Chromosome"/>
</dbReference>
<dbReference type="STRING" id="880073.Cabys_2"/>
<evidence type="ECO:0000259" key="12">
    <source>
        <dbReference type="Pfam" id="PF02767"/>
    </source>
</evidence>
<dbReference type="eggNOG" id="COG0592">
    <property type="taxonomic scope" value="Bacteria"/>
</dbReference>
<keyword evidence="16" id="KW-1185">Reference proteome</keyword>
<keyword evidence="7 10" id="KW-0235">DNA replication</keyword>
<sequence length="373" mass="43047">MEFTIERSEFLAALQRVINVVPTKTTKEILYNVLLIAEDNQLKIIATDLDITQISWARASVSEEGAVAVLGKLLLDILREMPEIEIKFHVEENFRVQMETSMGHYKLLGEPRTEFPSVPMVDKENSISLPNDKMKKMIERTIFACSTEPARPALTGVLCQIFEEEYRMVATDGHRLVRFINKNFQNPGFTKQYIVPTKALNFVARNLPEEGQHQLFISNDHILFELPNTKIYSRLITDPYPDYERVIPDYFQKEMIINREDLIHSVKRVSLFANPMTYQIRLQINPDNVTIMAQDIDFGGEASETIPCRFDYEPLLIAYNANYLLDLLRHMDAEQIRVMVEDADGPGLLFPLEQEEDEDILMLIMPVRLSEAD</sequence>
<dbReference type="Pfam" id="PF00712">
    <property type="entry name" value="DNA_pol3_beta"/>
    <property type="match status" value="1"/>
</dbReference>
<dbReference type="InParanoid" id="H1XV75"/>
<dbReference type="PaxDb" id="880073-Calab_0947"/>
<evidence type="ECO:0000256" key="5">
    <source>
        <dbReference type="ARBA" id="ARBA00022679"/>
    </source>
</evidence>
<dbReference type="Pfam" id="PF02768">
    <property type="entry name" value="DNA_pol3_beta_3"/>
    <property type="match status" value="1"/>
</dbReference>
<evidence type="ECO:0000256" key="9">
    <source>
        <dbReference type="ARBA" id="ARBA00023125"/>
    </source>
</evidence>
<comment type="function">
    <text evidence="10">Confers DNA tethering and processivity to DNA polymerases and other proteins. Acts as a clamp, forming a ring around DNA (a reaction catalyzed by the clamp-loading complex) which diffuses in an ATP-independent manner freely and bidirectionally along dsDNA. Initially characterized for its ability to contact the catalytic subunit of DNA polymerase III (Pol III), a complex, multichain enzyme responsible for most of the replicative synthesis in bacteria; Pol III exhibits 3'-5' exonuclease proofreading activity. The beta chain is required for initiation of replication as well as for processivity of DNA replication.</text>
</comment>
<keyword evidence="4 10" id="KW-0963">Cytoplasm</keyword>
<reference evidence="14 17" key="2">
    <citation type="submission" date="2016-11" db="EMBL/GenBank/DDBJ databases">
        <title>Genomic analysis of Caldithrix abyssi and proposal of a novel bacterial phylum Caldithrichaeota.</title>
        <authorList>
            <person name="Kublanov I."/>
            <person name="Sigalova O."/>
            <person name="Gavrilov S."/>
            <person name="Lebedinsky A."/>
            <person name="Ivanova N."/>
            <person name="Daum C."/>
            <person name="Reddy T."/>
            <person name="Klenk H.P."/>
            <person name="Goker M."/>
            <person name="Reva O."/>
            <person name="Miroshnichenko M."/>
            <person name="Kyprides N."/>
            <person name="Woyke T."/>
            <person name="Gelfand M."/>
        </authorList>
    </citation>
    <scope>NUCLEOTIDE SEQUENCE [LARGE SCALE GENOMIC DNA]</scope>
    <source>
        <strain evidence="14 17">LF13</strain>
    </source>
</reference>
<dbReference type="SMART" id="SM00480">
    <property type="entry name" value="POL3Bc"/>
    <property type="match status" value="1"/>
</dbReference>
<comment type="subcellular location">
    <subcellularLocation>
        <location evidence="1 10">Cytoplasm</location>
    </subcellularLocation>
</comment>
<gene>
    <name evidence="14" type="ORF">Cabys_2</name>
    <name evidence="15" type="ORF">Calab_0947</name>
</gene>
<organism evidence="15 16">
    <name type="scientific">Caldithrix abyssi DSM 13497</name>
    <dbReference type="NCBI Taxonomy" id="880073"/>
    <lineage>
        <taxon>Bacteria</taxon>
        <taxon>Pseudomonadati</taxon>
        <taxon>Calditrichota</taxon>
        <taxon>Calditrichia</taxon>
        <taxon>Calditrichales</taxon>
        <taxon>Calditrichaceae</taxon>
        <taxon>Caldithrix</taxon>
    </lineage>
</organism>
<evidence type="ECO:0000313" key="14">
    <source>
        <dbReference type="EMBL" id="APF16753.1"/>
    </source>
</evidence>
<dbReference type="InterPro" id="IPR022637">
    <property type="entry name" value="DNA_polIII_beta_cen"/>
</dbReference>
<dbReference type="PANTHER" id="PTHR30478:SF0">
    <property type="entry name" value="BETA SLIDING CLAMP"/>
    <property type="match status" value="1"/>
</dbReference>
<feature type="domain" description="DNA polymerase III beta sliding clamp N-terminal" evidence="11">
    <location>
        <begin position="1"/>
        <end position="118"/>
    </location>
</feature>
<proteinExistence type="inferred from homology"/>
<evidence type="ECO:0000256" key="7">
    <source>
        <dbReference type="ARBA" id="ARBA00022705"/>
    </source>
</evidence>
<dbReference type="InterPro" id="IPR022634">
    <property type="entry name" value="DNA_polIII_beta_N"/>
</dbReference>
<feature type="domain" description="DNA polymerase III beta sliding clamp C-terminal" evidence="13">
    <location>
        <begin position="245"/>
        <end position="368"/>
    </location>
</feature>
<accession>H1XV75</accession>
<dbReference type="RefSeq" id="WP_006927607.1">
    <property type="nucleotide sequence ID" value="NZ_CM001402.1"/>
</dbReference>
<evidence type="ECO:0000259" key="11">
    <source>
        <dbReference type="Pfam" id="PF00712"/>
    </source>
</evidence>
<evidence type="ECO:0000313" key="16">
    <source>
        <dbReference type="Proteomes" id="UP000004671"/>
    </source>
</evidence>
<dbReference type="GO" id="GO:0003677">
    <property type="term" value="F:DNA binding"/>
    <property type="evidence" value="ECO:0007669"/>
    <property type="project" value="UniProtKB-UniRule"/>
</dbReference>
<dbReference type="GO" id="GO:0005737">
    <property type="term" value="C:cytoplasm"/>
    <property type="evidence" value="ECO:0007669"/>
    <property type="project" value="UniProtKB-SubCell"/>
</dbReference>
<dbReference type="FunCoup" id="H1XV75">
    <property type="interactions" value="373"/>
</dbReference>
<dbReference type="GO" id="GO:0003887">
    <property type="term" value="F:DNA-directed DNA polymerase activity"/>
    <property type="evidence" value="ECO:0007669"/>
    <property type="project" value="UniProtKB-UniRule"/>
</dbReference>
<evidence type="ECO:0000256" key="8">
    <source>
        <dbReference type="ARBA" id="ARBA00022932"/>
    </source>
</evidence>
<dbReference type="PIRSF" id="PIRSF000804">
    <property type="entry name" value="DNA_pol_III_b"/>
    <property type="match status" value="1"/>
</dbReference>
<evidence type="ECO:0000256" key="4">
    <source>
        <dbReference type="ARBA" id="ARBA00022490"/>
    </source>
</evidence>
<dbReference type="HOGENOM" id="CLU_038149_2_1_0"/>
<dbReference type="GO" id="GO:0006271">
    <property type="term" value="P:DNA strand elongation involved in DNA replication"/>
    <property type="evidence" value="ECO:0007669"/>
    <property type="project" value="TreeGrafter"/>
</dbReference>
<dbReference type="AlphaFoldDB" id="H1XV75"/>
<keyword evidence="8 10" id="KW-0239">DNA-directed DNA polymerase</keyword>
<dbReference type="Gene3D" id="3.10.150.10">
    <property type="entry name" value="DNA Polymerase III, subunit A, domain 2"/>
    <property type="match status" value="1"/>
</dbReference>
<evidence type="ECO:0000313" key="17">
    <source>
        <dbReference type="Proteomes" id="UP000183868"/>
    </source>
</evidence>
<evidence type="ECO:0000313" key="15">
    <source>
        <dbReference type="EMBL" id="EHO40581.1"/>
    </source>
</evidence>
<dbReference type="InterPro" id="IPR022635">
    <property type="entry name" value="DNA_polIII_beta_C"/>
</dbReference>
<dbReference type="InterPro" id="IPR046938">
    <property type="entry name" value="DNA_clamp_sf"/>
</dbReference>
<dbReference type="SMR" id="H1XV75"/>
<keyword evidence="9" id="KW-0238">DNA-binding</keyword>
<dbReference type="EMBL" id="CP018099">
    <property type="protein sequence ID" value="APF16753.1"/>
    <property type="molecule type" value="Genomic_DNA"/>
</dbReference>
<dbReference type="OrthoDB" id="8421503at2"/>
<evidence type="ECO:0000256" key="1">
    <source>
        <dbReference type="ARBA" id="ARBA00004496"/>
    </source>
</evidence>
<evidence type="ECO:0000256" key="2">
    <source>
        <dbReference type="ARBA" id="ARBA00010752"/>
    </source>
</evidence>
<dbReference type="KEGG" id="caby:Cabys_2"/>
<keyword evidence="6 10" id="KW-0548">Nucleotidyltransferase</keyword>
<dbReference type="Pfam" id="PF02767">
    <property type="entry name" value="DNA_pol3_beta_2"/>
    <property type="match status" value="1"/>
</dbReference>
<comment type="similarity">
    <text evidence="2 10">Belongs to the beta sliding clamp family.</text>
</comment>
<evidence type="ECO:0000256" key="10">
    <source>
        <dbReference type="PIRNR" id="PIRNR000804"/>
    </source>
</evidence>
<evidence type="ECO:0000259" key="13">
    <source>
        <dbReference type="Pfam" id="PF02768"/>
    </source>
</evidence>
<feature type="domain" description="DNA polymerase III beta sliding clamp central" evidence="12">
    <location>
        <begin position="129"/>
        <end position="242"/>
    </location>
</feature>
<evidence type="ECO:0000256" key="6">
    <source>
        <dbReference type="ARBA" id="ARBA00022695"/>
    </source>
</evidence>
<dbReference type="InterPro" id="IPR001001">
    <property type="entry name" value="DNA_polIII_beta"/>
</dbReference>
<dbReference type="Gene3D" id="3.70.10.10">
    <property type="match status" value="1"/>
</dbReference>
<dbReference type="PANTHER" id="PTHR30478">
    <property type="entry name" value="DNA POLYMERASE III SUBUNIT BETA"/>
    <property type="match status" value="1"/>
</dbReference>
<dbReference type="Proteomes" id="UP000183868">
    <property type="component" value="Chromosome"/>
</dbReference>
<dbReference type="EMBL" id="CM001402">
    <property type="protein sequence ID" value="EHO40581.1"/>
    <property type="molecule type" value="Genomic_DNA"/>
</dbReference>
<dbReference type="GO" id="GO:0008408">
    <property type="term" value="F:3'-5' exonuclease activity"/>
    <property type="evidence" value="ECO:0007669"/>
    <property type="project" value="InterPro"/>
</dbReference>
<reference evidence="15 16" key="1">
    <citation type="submission" date="2011-09" db="EMBL/GenBank/DDBJ databases">
        <title>The permanent draft genome of Caldithrix abyssi DSM 13497.</title>
        <authorList>
            <consortium name="US DOE Joint Genome Institute (JGI-PGF)"/>
            <person name="Lucas S."/>
            <person name="Han J."/>
            <person name="Lapidus A."/>
            <person name="Bruce D."/>
            <person name="Goodwin L."/>
            <person name="Pitluck S."/>
            <person name="Peters L."/>
            <person name="Kyrpides N."/>
            <person name="Mavromatis K."/>
            <person name="Ivanova N."/>
            <person name="Mikhailova N."/>
            <person name="Chertkov O."/>
            <person name="Detter J.C."/>
            <person name="Tapia R."/>
            <person name="Han C."/>
            <person name="Land M."/>
            <person name="Hauser L."/>
            <person name="Markowitz V."/>
            <person name="Cheng J.-F."/>
            <person name="Hugenholtz P."/>
            <person name="Woyke T."/>
            <person name="Wu D."/>
            <person name="Spring S."/>
            <person name="Brambilla E."/>
            <person name="Klenk H.-P."/>
            <person name="Eisen J.A."/>
        </authorList>
    </citation>
    <scope>NUCLEOTIDE SEQUENCE [LARGE SCALE GENOMIC DNA]</scope>
    <source>
        <strain evidence="15 16">DSM 13497</strain>
    </source>
</reference>
<protein>
    <recommendedName>
        <fullName evidence="3 10">Beta sliding clamp</fullName>
    </recommendedName>
</protein>
<keyword evidence="5 10" id="KW-0808">Transferase</keyword>
<dbReference type="GO" id="GO:0009360">
    <property type="term" value="C:DNA polymerase III complex"/>
    <property type="evidence" value="ECO:0007669"/>
    <property type="project" value="InterPro"/>
</dbReference>
<dbReference type="NCBIfam" id="TIGR00663">
    <property type="entry name" value="dnan"/>
    <property type="match status" value="1"/>
</dbReference>
<dbReference type="CDD" id="cd00140">
    <property type="entry name" value="beta_clamp"/>
    <property type="match status" value="1"/>
</dbReference>
<dbReference type="SUPFAM" id="SSF55979">
    <property type="entry name" value="DNA clamp"/>
    <property type="match status" value="3"/>
</dbReference>
<evidence type="ECO:0000256" key="3">
    <source>
        <dbReference type="ARBA" id="ARBA00021035"/>
    </source>
</evidence>
<name>H1XV75_CALAY</name>
<comment type="subunit">
    <text evidence="10">Forms a ring-shaped head-to-tail homodimer around DNA.</text>
</comment>